<evidence type="ECO:0000313" key="2">
    <source>
        <dbReference type="Proteomes" id="UP001497512"/>
    </source>
</evidence>
<proteinExistence type="predicted"/>
<reference evidence="1" key="1">
    <citation type="submission" date="2024-02" db="EMBL/GenBank/DDBJ databases">
        <authorList>
            <consortium name="ELIXIR-Norway"/>
            <consortium name="Elixir Norway"/>
        </authorList>
    </citation>
    <scope>NUCLEOTIDE SEQUENCE</scope>
</reference>
<protein>
    <submittedName>
        <fullName evidence="1">Uncharacterized protein</fullName>
    </submittedName>
</protein>
<evidence type="ECO:0000313" key="1">
    <source>
        <dbReference type="EMBL" id="CAK9205318.1"/>
    </source>
</evidence>
<organism evidence="1 2">
    <name type="scientific">Sphagnum troendelagicum</name>
    <dbReference type="NCBI Taxonomy" id="128251"/>
    <lineage>
        <taxon>Eukaryota</taxon>
        <taxon>Viridiplantae</taxon>
        <taxon>Streptophyta</taxon>
        <taxon>Embryophyta</taxon>
        <taxon>Bryophyta</taxon>
        <taxon>Sphagnophytina</taxon>
        <taxon>Sphagnopsida</taxon>
        <taxon>Sphagnales</taxon>
        <taxon>Sphagnaceae</taxon>
        <taxon>Sphagnum</taxon>
    </lineage>
</organism>
<gene>
    <name evidence="1" type="ORF">CSSPTR1EN2_LOCUS7788</name>
</gene>
<dbReference type="PANTHER" id="PTHR37067:SF3">
    <property type="entry name" value="PX DOMAIN-CONTAINING PROTEIN"/>
    <property type="match status" value="1"/>
</dbReference>
<dbReference type="EMBL" id="OZ019907">
    <property type="protein sequence ID" value="CAK9205318.1"/>
    <property type="molecule type" value="Genomic_DNA"/>
</dbReference>
<accession>A0ABP0TV17</accession>
<name>A0ABP0TV17_9BRYO</name>
<sequence>MQTTCPHIVNRWLSTEKVISWFKIHQPQLLAHIESKQPDSIPPRLWWVALFSMHHFTTRTAVTFCSIQGLTTIVLQQRNALDNFIATFIDDVGVIGPLTVESITNIDPSTHVISGHYAIALSSVQKFLVGLASWVDTLLNEADESDQNAFQHDIALVYVTACD</sequence>
<dbReference type="PANTHER" id="PTHR37067">
    <property type="entry name" value="PX DOMAIN-CONTAINING PROTEIN"/>
    <property type="match status" value="1"/>
</dbReference>
<keyword evidence="2" id="KW-1185">Reference proteome</keyword>
<dbReference type="Proteomes" id="UP001497512">
    <property type="component" value="Chromosome 15"/>
</dbReference>